<keyword evidence="2" id="KW-1185">Reference proteome</keyword>
<protein>
    <submittedName>
        <fullName evidence="1">Uncharacterized protein</fullName>
    </submittedName>
</protein>
<name>A0ACB9QT43_9MYRT</name>
<gene>
    <name evidence="1" type="ORF">MLD38_018208</name>
</gene>
<dbReference type="EMBL" id="CM042884">
    <property type="protein sequence ID" value="KAI4369804.1"/>
    <property type="molecule type" value="Genomic_DNA"/>
</dbReference>
<reference evidence="2" key="1">
    <citation type="journal article" date="2023" name="Front. Plant Sci.">
        <title>Chromosomal-level genome assembly of Melastoma candidum provides insights into trichome evolution.</title>
        <authorList>
            <person name="Zhong Y."/>
            <person name="Wu W."/>
            <person name="Sun C."/>
            <person name="Zou P."/>
            <person name="Liu Y."/>
            <person name="Dai S."/>
            <person name="Zhou R."/>
        </authorList>
    </citation>
    <scope>NUCLEOTIDE SEQUENCE [LARGE SCALE GENOMIC DNA]</scope>
</reference>
<organism evidence="1 2">
    <name type="scientific">Melastoma candidum</name>
    <dbReference type="NCBI Taxonomy" id="119954"/>
    <lineage>
        <taxon>Eukaryota</taxon>
        <taxon>Viridiplantae</taxon>
        <taxon>Streptophyta</taxon>
        <taxon>Embryophyta</taxon>
        <taxon>Tracheophyta</taxon>
        <taxon>Spermatophyta</taxon>
        <taxon>Magnoliopsida</taxon>
        <taxon>eudicotyledons</taxon>
        <taxon>Gunneridae</taxon>
        <taxon>Pentapetalae</taxon>
        <taxon>rosids</taxon>
        <taxon>malvids</taxon>
        <taxon>Myrtales</taxon>
        <taxon>Melastomataceae</taxon>
        <taxon>Melastomatoideae</taxon>
        <taxon>Melastomateae</taxon>
        <taxon>Melastoma</taxon>
    </lineage>
</organism>
<accession>A0ACB9QT43</accession>
<evidence type="ECO:0000313" key="2">
    <source>
        <dbReference type="Proteomes" id="UP001057402"/>
    </source>
</evidence>
<comment type="caution">
    <text evidence="1">The sequence shown here is derived from an EMBL/GenBank/DDBJ whole genome shotgun (WGS) entry which is preliminary data.</text>
</comment>
<sequence length="428" mass="49002">MIWKLIEQLEALEKAHEESRRALEDVTREKESLILEKEAALRRIEDKEKASSDRKVLLDGIKDEKAAIVLELESVKGEVSSMANQMELVEQTIAELRRNLETAEEENKSLASKLSELSSQIEESRRVMEEATIESEQLKQSLVEKEREFAAQGTKSELQTKISSGDQAVADLEETVEDLRRELELKGDEISSLMENVRTIEVKHRLSNQKLQVTEQLLTEREESFRIAEAKYQQEQRALEEKIAALSEILVTYRKAITDITEGANSCFAGLEEVMMKFDSNYSNYSSRISDMCRQLQVAKEWAAEADSEKNQQKVEISQLSDQLKREKEQGSALRDHVERLEEKVAEEVAAKDRLSAALCTIEEKIGELKVKLKEKDEGIHELGEEEKEAIRQRCIWIDYHRSRYNDIRDALMKSRGIRAAAAQRAGS</sequence>
<dbReference type="Proteomes" id="UP001057402">
    <property type="component" value="Chromosome 5"/>
</dbReference>
<evidence type="ECO:0000313" key="1">
    <source>
        <dbReference type="EMBL" id="KAI4369804.1"/>
    </source>
</evidence>
<proteinExistence type="predicted"/>